<reference evidence="2" key="2">
    <citation type="journal article" date="1997" name="Microbiology">
        <title>Characterization of genes for the biosynthesis of the compatible solute ectoine from Marinococcus halophilus and osmoregulated expression in Escherichia coli.</title>
        <authorList>
            <person name="Louis P."/>
            <person name="Galinski E.A."/>
        </authorList>
    </citation>
    <scope>NUCLEOTIDE SEQUENCE</scope>
    <source>
        <strain evidence="2">DSM 20408T</strain>
    </source>
</reference>
<proteinExistence type="predicted"/>
<evidence type="ECO:0000313" key="2">
    <source>
        <dbReference type="EMBL" id="AAB57636.1"/>
    </source>
</evidence>
<accession>O06062</accession>
<feature type="domain" description="Insertion element IS150 protein InsJ-like helix-turn-helix" evidence="1">
    <location>
        <begin position="12"/>
        <end position="61"/>
    </location>
</feature>
<sequence length="110" mass="13143">MGTNRFYPEEVKREVIRLKLEEQTSNEELMKQFGIKNKSQIKTWVRWYKQGASHRLAQPPGKQYTFGKGPEEDTEIEQLRKKVAYYEMRDDLMGKAKAIERRWSRKSSSK</sequence>
<name>O06062_MARHA</name>
<protein>
    <submittedName>
        <fullName evidence="2">Putative transposase</fullName>
    </submittedName>
</protein>
<dbReference type="SUPFAM" id="SSF46689">
    <property type="entry name" value="Homeodomain-like"/>
    <property type="match status" value="1"/>
</dbReference>
<evidence type="ECO:0000259" key="1">
    <source>
        <dbReference type="Pfam" id="PF13518"/>
    </source>
</evidence>
<dbReference type="InterPro" id="IPR055247">
    <property type="entry name" value="InsJ-like_HTH"/>
</dbReference>
<reference evidence="2" key="1">
    <citation type="submission" date="1996-08" db="EMBL/GenBank/DDBJ databases">
        <authorList>
            <person name="Louis P."/>
            <person name="Galinski E.A."/>
        </authorList>
    </citation>
    <scope>NUCLEOTIDE SEQUENCE</scope>
    <source>
        <strain evidence="2">DSM 20408T</strain>
    </source>
</reference>
<dbReference type="Pfam" id="PF13518">
    <property type="entry name" value="HTH_28"/>
    <property type="match status" value="1"/>
</dbReference>
<dbReference type="AlphaFoldDB" id="O06062"/>
<dbReference type="EMBL" id="U66614">
    <property type="protein sequence ID" value="AAB57636.1"/>
    <property type="molecule type" value="Genomic_DNA"/>
</dbReference>
<dbReference type="InterPro" id="IPR009057">
    <property type="entry name" value="Homeodomain-like_sf"/>
</dbReference>
<organism evidence="2">
    <name type="scientific">Marinococcus halophilus</name>
    <dbReference type="NCBI Taxonomy" id="1371"/>
    <lineage>
        <taxon>Bacteria</taxon>
        <taxon>Bacillati</taxon>
        <taxon>Bacillota</taxon>
        <taxon>Bacilli</taxon>
        <taxon>Bacillales</taxon>
        <taxon>Bacillaceae</taxon>
        <taxon>Marinococcus</taxon>
    </lineage>
</organism>